<evidence type="ECO:0000313" key="3">
    <source>
        <dbReference type="Proteomes" id="UP000033945"/>
    </source>
</evidence>
<name>A0A0G1KZK9_9BACT</name>
<evidence type="ECO:0000313" key="2">
    <source>
        <dbReference type="EMBL" id="KKT61767.1"/>
    </source>
</evidence>
<sequence>MADTQIYKVRDPNGAIREIRGPAGASDDEIISQAQALFAGAEQPAQQPAQAAQPAQEPSMMQQITAPFQRAGRALNEVAGTVVEPALQMGLGFAGKPISEIAGMAAAGRELISPQGGDPEAFKRSIAEQFTYEPRTAGGKFVSEKILAPIGGAIESVAGKGGELARKGLELAGVSPIPAEIAAGGVKEALMQGVGFAGVKGAPKAAGIIESSNAAKLAALKEKLSFEAKGNRILKEGKDIGLIGTVGGKSRIATGYANPEYYISVKNTQTATKSLADEVGIKGAITDDAVASKVGELSQDYANVSKALGVKVKITPEFKKDVASMMTDMANKMKQNPTAYKGFSGVIDDLKTQLSLKEMDSAILMDSIRKFRETARIAEKRKEIGMVEKEAGEASYKLANMYENMIEQKLVGKKALLDKFRDSRTKLAKLHLIDAARMSDDLIDMQKLGTLVGKYANIERPVTGAFKTVAEFANTFRDISRHPSSMKAPAGGRWDIPAALAGTTGAAMTGHPAALISTIPAIARPVIHSLAERGMLQGKTPSYELSRLRRSAPAATQAGMLGTAFSPYVKEQE</sequence>
<accession>A0A0G1KZK9</accession>
<gene>
    <name evidence="2" type="ORF">UW55_C0024G0019</name>
</gene>
<proteinExistence type="predicted"/>
<dbReference type="AlphaFoldDB" id="A0A0G1KZK9"/>
<feature type="compositionally biased region" description="Low complexity" evidence="1">
    <location>
        <begin position="41"/>
        <end position="58"/>
    </location>
</feature>
<protein>
    <submittedName>
        <fullName evidence="2">Uncharacterized protein</fullName>
    </submittedName>
</protein>
<comment type="caution">
    <text evidence="2">The sequence shown here is derived from an EMBL/GenBank/DDBJ whole genome shotgun (WGS) entry which is preliminary data.</text>
</comment>
<feature type="region of interest" description="Disordered" evidence="1">
    <location>
        <begin position="37"/>
        <end position="60"/>
    </location>
</feature>
<organism evidence="2 3">
    <name type="scientific">Candidatus Giovannonibacteria bacterium GW2011_GWA2_44_26</name>
    <dbReference type="NCBI Taxonomy" id="1618648"/>
    <lineage>
        <taxon>Bacteria</taxon>
        <taxon>Candidatus Giovannoniibacteriota</taxon>
    </lineage>
</organism>
<evidence type="ECO:0000256" key="1">
    <source>
        <dbReference type="SAM" id="MobiDB-lite"/>
    </source>
</evidence>
<dbReference type="EMBL" id="LCIT01000024">
    <property type="protein sequence ID" value="KKT61767.1"/>
    <property type="molecule type" value="Genomic_DNA"/>
</dbReference>
<reference evidence="2 3" key="1">
    <citation type="journal article" date="2015" name="Nature">
        <title>rRNA introns, odd ribosomes, and small enigmatic genomes across a large radiation of phyla.</title>
        <authorList>
            <person name="Brown C.T."/>
            <person name="Hug L.A."/>
            <person name="Thomas B.C."/>
            <person name="Sharon I."/>
            <person name="Castelle C.J."/>
            <person name="Singh A."/>
            <person name="Wilkins M.J."/>
            <person name="Williams K.H."/>
            <person name="Banfield J.F."/>
        </authorList>
    </citation>
    <scope>NUCLEOTIDE SEQUENCE [LARGE SCALE GENOMIC DNA]</scope>
</reference>
<dbReference type="Proteomes" id="UP000033945">
    <property type="component" value="Unassembled WGS sequence"/>
</dbReference>